<evidence type="ECO:0000313" key="4">
    <source>
        <dbReference type="Proteomes" id="UP000217564"/>
    </source>
</evidence>
<organism evidence="3 4">
    <name type="scientific">Brevibacterium aurantiacum</name>
    <dbReference type="NCBI Taxonomy" id="273384"/>
    <lineage>
        <taxon>Bacteria</taxon>
        <taxon>Bacillati</taxon>
        <taxon>Actinomycetota</taxon>
        <taxon>Actinomycetes</taxon>
        <taxon>Micrococcales</taxon>
        <taxon>Brevibacteriaceae</taxon>
        <taxon>Brevibacterium</taxon>
    </lineage>
</organism>
<evidence type="ECO:0000313" key="3">
    <source>
        <dbReference type="EMBL" id="PCC48387.1"/>
    </source>
</evidence>
<dbReference type="GO" id="GO:0008757">
    <property type="term" value="F:S-adenosylmethionine-dependent methyltransferase activity"/>
    <property type="evidence" value="ECO:0007669"/>
    <property type="project" value="InterPro"/>
</dbReference>
<name>A0A2A3ZA55_BREAU</name>
<dbReference type="GO" id="GO:0032259">
    <property type="term" value="P:methylation"/>
    <property type="evidence" value="ECO:0007669"/>
    <property type="project" value="UniProtKB-KW"/>
</dbReference>
<dbReference type="SUPFAM" id="SSF53335">
    <property type="entry name" value="S-adenosyl-L-methionine-dependent methyltransferases"/>
    <property type="match status" value="1"/>
</dbReference>
<dbReference type="PANTHER" id="PTHR43861">
    <property type="entry name" value="TRANS-ACONITATE 2-METHYLTRANSFERASE-RELATED"/>
    <property type="match status" value="1"/>
</dbReference>
<feature type="compositionally biased region" description="Polar residues" evidence="1">
    <location>
        <begin position="1"/>
        <end position="11"/>
    </location>
</feature>
<dbReference type="EMBL" id="NRGP01000002">
    <property type="protein sequence ID" value="PCC48387.1"/>
    <property type="molecule type" value="Genomic_DNA"/>
</dbReference>
<dbReference type="Gene3D" id="3.40.50.150">
    <property type="entry name" value="Vaccinia Virus protein VP39"/>
    <property type="match status" value="1"/>
</dbReference>
<dbReference type="InterPro" id="IPR029063">
    <property type="entry name" value="SAM-dependent_MTases_sf"/>
</dbReference>
<dbReference type="PANTHER" id="PTHR43861:SF1">
    <property type="entry name" value="TRANS-ACONITATE 2-METHYLTRANSFERASE"/>
    <property type="match status" value="1"/>
</dbReference>
<dbReference type="AlphaFoldDB" id="A0A2A3ZA55"/>
<gene>
    <name evidence="3" type="ORF">CIK64_01475</name>
</gene>
<protein>
    <submittedName>
        <fullName evidence="3">SAM-dependent methyltransferase</fullName>
    </submittedName>
</protein>
<keyword evidence="3" id="KW-0808">Transferase</keyword>
<reference evidence="3 4" key="1">
    <citation type="journal article" date="2017" name="Elife">
        <title>Extensive horizontal gene transfer in cheese-associated bacteria.</title>
        <authorList>
            <person name="Bonham K.S."/>
            <person name="Wolfe B.E."/>
            <person name="Dutton R.J."/>
        </authorList>
    </citation>
    <scope>NUCLEOTIDE SEQUENCE [LARGE SCALE GENOMIC DNA]</scope>
    <source>
        <strain evidence="3 4">947_7</strain>
    </source>
</reference>
<accession>A0A2A3ZA55</accession>
<dbReference type="Pfam" id="PF08241">
    <property type="entry name" value="Methyltransf_11"/>
    <property type="match status" value="1"/>
</dbReference>
<sequence>MIGPMTNQPAGSNAKEPDPRRKNNYDAFAAAYSAENDDSLANAYYERPAMLNLLGNVTGRNVLDVGCGSGSLTAEMLERGATVAGIDASIAMVDLAKQRVGDGANLLRADLTDPLPFEDETFDDVVASLVLHYLEDWDPALTEIRRVLRTSGRLFVSIDHPIVGYTIKEPRPNYFANTSYEFEWEFGGQRVPMRFWRKSLQSMLDAFASADFHVTSITEPQPLPEARELHPEGFAHFSSSPGFLFFALEAFPSRSH</sequence>
<feature type="region of interest" description="Disordered" evidence="1">
    <location>
        <begin position="1"/>
        <end position="22"/>
    </location>
</feature>
<evidence type="ECO:0000259" key="2">
    <source>
        <dbReference type="Pfam" id="PF08241"/>
    </source>
</evidence>
<comment type="caution">
    <text evidence="3">The sequence shown here is derived from an EMBL/GenBank/DDBJ whole genome shotgun (WGS) entry which is preliminary data.</text>
</comment>
<feature type="domain" description="Methyltransferase type 11" evidence="2">
    <location>
        <begin position="63"/>
        <end position="156"/>
    </location>
</feature>
<dbReference type="InterPro" id="IPR013216">
    <property type="entry name" value="Methyltransf_11"/>
</dbReference>
<proteinExistence type="predicted"/>
<keyword evidence="3" id="KW-0489">Methyltransferase</keyword>
<dbReference type="Proteomes" id="UP000217564">
    <property type="component" value="Unassembled WGS sequence"/>
</dbReference>
<evidence type="ECO:0000256" key="1">
    <source>
        <dbReference type="SAM" id="MobiDB-lite"/>
    </source>
</evidence>
<dbReference type="CDD" id="cd02440">
    <property type="entry name" value="AdoMet_MTases"/>
    <property type="match status" value="1"/>
</dbReference>